<protein>
    <submittedName>
        <fullName evidence="5">ATP-binding protein</fullName>
    </submittedName>
</protein>
<dbReference type="Proteomes" id="UP001548189">
    <property type="component" value="Unassembled WGS sequence"/>
</dbReference>
<dbReference type="PANTHER" id="PTHR43547">
    <property type="entry name" value="TWO-COMPONENT HISTIDINE KINASE"/>
    <property type="match status" value="1"/>
</dbReference>
<dbReference type="RefSeq" id="WP_353874463.1">
    <property type="nucleotide sequence ID" value="NZ_JBEVCJ010000006.1"/>
</dbReference>
<organism evidence="5 6">
    <name type="scientific">Aliikangiella maris</name>
    <dbReference type="NCBI Taxonomy" id="3162458"/>
    <lineage>
        <taxon>Bacteria</taxon>
        <taxon>Pseudomonadati</taxon>
        <taxon>Pseudomonadota</taxon>
        <taxon>Gammaproteobacteria</taxon>
        <taxon>Oceanospirillales</taxon>
        <taxon>Pleioneaceae</taxon>
        <taxon>Aliikangiella</taxon>
    </lineage>
</organism>
<evidence type="ECO:0000313" key="5">
    <source>
        <dbReference type="EMBL" id="MET1254846.1"/>
    </source>
</evidence>
<feature type="chain" id="PRO_5045374899" evidence="3">
    <location>
        <begin position="26"/>
        <end position="898"/>
    </location>
</feature>
<keyword evidence="2" id="KW-0812">Transmembrane</keyword>
<dbReference type="InterPro" id="IPR013783">
    <property type="entry name" value="Ig-like_fold"/>
</dbReference>
<sequence>MKKNIYIFILAIYTFFLGSSFFASADQPTNVVSITEDSNGYMYFVTQMGVIRYDGYKYINLAEISDLPQSWSGSAVYQEKTNTLYIAFFKEGVWTLNLTTYKTKKISSLDVDKLALSNTHLMARVHRKLYLFDLHTLSQKKHELTDVIDIAALQNQHYAITKNGLYKINGQHSWLVRSFQTTTAQLALLNHRLAYSTDYDLTLLSLSDEKTLTTRTFTDPITAMTPYQQNLLAIAYGSKVDILDTALLETVKASVNQLEQISYLLYEDKQGNLWSTDKIEFEVIDQHSTVLRLPKPSRYNEVQMVNNQLWLGTEHGLYYLDKGIFHPLADINEQFPKLERRINKILYQKDKPIIFATTKGAYKFEDNKLSQIYDGGYVISASYIDDELLLSTTYDGIVAFDNNFNPIDYSAINNVLPHLEVVSIKKINNILYIMSSGGLVEKNQNEIKVTYISPYNLIDIFTIDGNLYLTSWGGGLFKHSGNQWQPIKSPSNLGEAVEYFDEVLISSANGLYRFKNEEFALVPNTAKQLFYGITIDEHIAYAAGRTNLISIDFFNSPSLNAPRFTQLPTEDTPYNQTVTISANCFDYLNGNIIQYQYQLNDGNWIDMHNGSVQISYLNIGRHNVQVRASYNGTNWLTTPVKSFYVSGPWYYSDWFIIVLTILSSIGLLFGLIAFAVIFKVNRQKNKVFKEVSQQQTKQGLLETYSNLVAAKNILHSKNKMAANSGLMKVDQAVEKIESLLDNYSVLSAMGNSNLDHSLQGLEALIIAQNVSHEFQVSVSKRCGKETRNTIFYIAHTLITNSLKHAKAKFIQMSISCDNKQIKICVQDDGIGIKFTDHTFNFGVGIATLKNIAYERKGKIKFRSYRRGKSKGTFVTITLPYLPSDIPVNNPLSKTLSFN</sequence>
<dbReference type="EMBL" id="JBEVCJ010000006">
    <property type="protein sequence ID" value="MET1254846.1"/>
    <property type="molecule type" value="Genomic_DNA"/>
</dbReference>
<keyword evidence="6" id="KW-1185">Reference proteome</keyword>
<dbReference type="Pfam" id="PF02518">
    <property type="entry name" value="HATPase_c"/>
    <property type="match status" value="1"/>
</dbReference>
<feature type="transmembrane region" description="Helical" evidence="2">
    <location>
        <begin position="654"/>
        <end position="678"/>
    </location>
</feature>
<dbReference type="Gene3D" id="3.30.565.10">
    <property type="entry name" value="Histidine kinase-like ATPase, C-terminal domain"/>
    <property type="match status" value="1"/>
</dbReference>
<dbReference type="PANTHER" id="PTHR43547:SF2">
    <property type="entry name" value="HYBRID SIGNAL TRANSDUCTION HISTIDINE KINASE C"/>
    <property type="match status" value="1"/>
</dbReference>
<dbReference type="SUPFAM" id="SSF55874">
    <property type="entry name" value="ATPase domain of HSP90 chaperone/DNA topoisomerase II/histidine kinase"/>
    <property type="match status" value="1"/>
</dbReference>
<dbReference type="SUPFAM" id="SSF50998">
    <property type="entry name" value="Quinoprotein alcohol dehydrogenase-like"/>
    <property type="match status" value="1"/>
</dbReference>
<dbReference type="Gene3D" id="2.60.40.10">
    <property type="entry name" value="Immunoglobulins"/>
    <property type="match status" value="1"/>
</dbReference>
<dbReference type="CDD" id="cd00146">
    <property type="entry name" value="PKD"/>
    <property type="match status" value="1"/>
</dbReference>
<feature type="signal peptide" evidence="3">
    <location>
        <begin position="1"/>
        <end position="25"/>
    </location>
</feature>
<dbReference type="GO" id="GO:0005524">
    <property type="term" value="F:ATP binding"/>
    <property type="evidence" value="ECO:0007669"/>
    <property type="project" value="UniProtKB-KW"/>
</dbReference>
<dbReference type="InterPro" id="IPR005467">
    <property type="entry name" value="His_kinase_dom"/>
</dbReference>
<dbReference type="InterPro" id="IPR003594">
    <property type="entry name" value="HATPase_dom"/>
</dbReference>
<evidence type="ECO:0000256" key="3">
    <source>
        <dbReference type="SAM" id="SignalP"/>
    </source>
</evidence>
<dbReference type="Gene3D" id="2.130.10.10">
    <property type="entry name" value="YVTN repeat-like/Quinoprotein amine dehydrogenase"/>
    <property type="match status" value="2"/>
</dbReference>
<comment type="caution">
    <text evidence="5">The sequence shown here is derived from an EMBL/GenBank/DDBJ whole genome shotgun (WGS) entry which is preliminary data.</text>
</comment>
<dbReference type="InterPro" id="IPR036890">
    <property type="entry name" value="HATPase_C_sf"/>
</dbReference>
<dbReference type="PROSITE" id="PS50109">
    <property type="entry name" value="HIS_KIN"/>
    <property type="match status" value="1"/>
</dbReference>
<keyword evidence="2" id="KW-0472">Membrane</keyword>
<reference evidence="5 6" key="1">
    <citation type="submission" date="2024-06" db="EMBL/GenBank/DDBJ databases">
        <authorList>
            <person name="Li F."/>
        </authorList>
    </citation>
    <scope>NUCLEOTIDE SEQUENCE [LARGE SCALE GENOMIC DNA]</scope>
    <source>
        <strain evidence="5 6">GXAS 311</strain>
    </source>
</reference>
<name>A0ABV2BSH8_9GAMM</name>
<evidence type="ECO:0000256" key="1">
    <source>
        <dbReference type="ARBA" id="ARBA00022553"/>
    </source>
</evidence>
<evidence type="ECO:0000313" key="6">
    <source>
        <dbReference type="Proteomes" id="UP001548189"/>
    </source>
</evidence>
<keyword evidence="1" id="KW-0597">Phosphoprotein</keyword>
<dbReference type="InterPro" id="IPR011047">
    <property type="entry name" value="Quinoprotein_ADH-like_sf"/>
</dbReference>
<keyword evidence="5" id="KW-0067">ATP-binding</keyword>
<feature type="domain" description="Histidine kinase" evidence="4">
    <location>
        <begin position="790"/>
        <end position="882"/>
    </location>
</feature>
<gene>
    <name evidence="5" type="ORF">ABVT43_06905</name>
</gene>
<evidence type="ECO:0000259" key="4">
    <source>
        <dbReference type="PROSITE" id="PS50109"/>
    </source>
</evidence>
<keyword evidence="5" id="KW-0547">Nucleotide-binding</keyword>
<keyword evidence="2" id="KW-1133">Transmembrane helix</keyword>
<proteinExistence type="predicted"/>
<keyword evidence="3" id="KW-0732">Signal</keyword>
<evidence type="ECO:0000256" key="2">
    <source>
        <dbReference type="SAM" id="Phobius"/>
    </source>
</evidence>
<accession>A0ABV2BSH8</accession>
<dbReference type="InterPro" id="IPR015943">
    <property type="entry name" value="WD40/YVTN_repeat-like_dom_sf"/>
</dbReference>